<dbReference type="AlphaFoldDB" id="A0A3N4L7H9"/>
<name>A0A3N4L7H9_9PEZI</name>
<dbReference type="InParanoid" id="A0A3N4L7H9"/>
<keyword evidence="2" id="KW-1185">Reference proteome</keyword>
<gene>
    <name evidence="1" type="ORF">L211DRAFT_843185</name>
</gene>
<accession>A0A3N4L7H9</accession>
<dbReference type="Proteomes" id="UP000267821">
    <property type="component" value="Unassembled WGS sequence"/>
</dbReference>
<sequence>MKIAISKRLGRYELILNCKKLRLTSDHPLLRILLIAHKSELPPKISTDKFSKCLDQLNVMFL</sequence>
<protein>
    <submittedName>
        <fullName evidence="1">Uncharacterized protein</fullName>
    </submittedName>
</protein>
<evidence type="ECO:0000313" key="1">
    <source>
        <dbReference type="EMBL" id="RPB18864.1"/>
    </source>
</evidence>
<evidence type="ECO:0000313" key="2">
    <source>
        <dbReference type="Proteomes" id="UP000267821"/>
    </source>
</evidence>
<dbReference type="EMBL" id="ML121607">
    <property type="protein sequence ID" value="RPB18864.1"/>
    <property type="molecule type" value="Genomic_DNA"/>
</dbReference>
<organism evidence="1 2">
    <name type="scientific">Terfezia boudieri ATCC MYA-4762</name>
    <dbReference type="NCBI Taxonomy" id="1051890"/>
    <lineage>
        <taxon>Eukaryota</taxon>
        <taxon>Fungi</taxon>
        <taxon>Dikarya</taxon>
        <taxon>Ascomycota</taxon>
        <taxon>Pezizomycotina</taxon>
        <taxon>Pezizomycetes</taxon>
        <taxon>Pezizales</taxon>
        <taxon>Pezizaceae</taxon>
        <taxon>Terfezia</taxon>
    </lineage>
</organism>
<proteinExistence type="predicted"/>
<reference evidence="1 2" key="1">
    <citation type="journal article" date="2018" name="Nat. Ecol. Evol.">
        <title>Pezizomycetes genomes reveal the molecular basis of ectomycorrhizal truffle lifestyle.</title>
        <authorList>
            <person name="Murat C."/>
            <person name="Payen T."/>
            <person name="Noel B."/>
            <person name="Kuo A."/>
            <person name="Morin E."/>
            <person name="Chen J."/>
            <person name="Kohler A."/>
            <person name="Krizsan K."/>
            <person name="Balestrini R."/>
            <person name="Da Silva C."/>
            <person name="Montanini B."/>
            <person name="Hainaut M."/>
            <person name="Levati E."/>
            <person name="Barry K.W."/>
            <person name="Belfiori B."/>
            <person name="Cichocki N."/>
            <person name="Clum A."/>
            <person name="Dockter R.B."/>
            <person name="Fauchery L."/>
            <person name="Guy J."/>
            <person name="Iotti M."/>
            <person name="Le Tacon F."/>
            <person name="Lindquist E.A."/>
            <person name="Lipzen A."/>
            <person name="Malagnac F."/>
            <person name="Mello A."/>
            <person name="Molinier V."/>
            <person name="Miyauchi S."/>
            <person name="Poulain J."/>
            <person name="Riccioni C."/>
            <person name="Rubini A."/>
            <person name="Sitrit Y."/>
            <person name="Splivallo R."/>
            <person name="Traeger S."/>
            <person name="Wang M."/>
            <person name="Zifcakova L."/>
            <person name="Wipf D."/>
            <person name="Zambonelli A."/>
            <person name="Paolocci F."/>
            <person name="Nowrousian M."/>
            <person name="Ottonello S."/>
            <person name="Baldrian P."/>
            <person name="Spatafora J.W."/>
            <person name="Henrissat B."/>
            <person name="Nagy L.G."/>
            <person name="Aury J.M."/>
            <person name="Wincker P."/>
            <person name="Grigoriev I.V."/>
            <person name="Bonfante P."/>
            <person name="Martin F.M."/>
        </authorList>
    </citation>
    <scope>NUCLEOTIDE SEQUENCE [LARGE SCALE GENOMIC DNA]</scope>
    <source>
        <strain evidence="1 2">ATCC MYA-4762</strain>
    </source>
</reference>